<dbReference type="STRING" id="49547.MBCUR_05410"/>
<sequence length="188" mass="21385">MFYDSSSPNGDLICSMYDKSNNIMNPPSPLGFFIYKVFGVALDNLEIIENEDLMNIDPVKCTNKFLDILGTNIGLKRGNYNDLKYRVLLILEMYCTKTVQGLKNTLDKIMDIWEYEDLGGEEIQVIVNKSKFRYSDKTKTNELASDKNTESGDILEPDKSITIVYPVNVVPQEIKDLINDYLTGSLNL</sequence>
<protein>
    <submittedName>
        <fullName evidence="1">Uncharacterized protein</fullName>
    </submittedName>
</protein>
<reference evidence="1 2" key="1">
    <citation type="submission" date="2016-04" db="EMBL/GenBank/DDBJ databases">
        <title>Genome sequence of Methanobrevibacter curvatus DSM 11111.</title>
        <authorList>
            <person name="Poehlein A."/>
            <person name="Seedorf H."/>
            <person name="Daniel R."/>
        </authorList>
    </citation>
    <scope>NUCLEOTIDE SEQUENCE [LARGE SCALE GENOMIC DNA]</scope>
    <source>
        <strain evidence="1 2">DSM 11111</strain>
    </source>
</reference>
<comment type="caution">
    <text evidence="1">The sequence shown here is derived from an EMBL/GenBank/DDBJ whole genome shotgun (WGS) entry which is preliminary data.</text>
</comment>
<organism evidence="1 2">
    <name type="scientific">Methanobrevibacter curvatus</name>
    <dbReference type="NCBI Taxonomy" id="49547"/>
    <lineage>
        <taxon>Archaea</taxon>
        <taxon>Methanobacteriati</taxon>
        <taxon>Methanobacteriota</taxon>
        <taxon>Methanomada group</taxon>
        <taxon>Methanobacteria</taxon>
        <taxon>Methanobacteriales</taxon>
        <taxon>Methanobacteriaceae</taxon>
        <taxon>Methanobrevibacter</taxon>
    </lineage>
</organism>
<dbReference type="EMBL" id="LWMV01000105">
    <property type="protein sequence ID" value="KZX14317.1"/>
    <property type="molecule type" value="Genomic_DNA"/>
</dbReference>
<dbReference type="AlphaFoldDB" id="A0A166CH83"/>
<evidence type="ECO:0000313" key="2">
    <source>
        <dbReference type="Proteomes" id="UP000077245"/>
    </source>
</evidence>
<gene>
    <name evidence="1" type="ORF">MBCUR_05410</name>
</gene>
<keyword evidence="2" id="KW-1185">Reference proteome</keyword>
<evidence type="ECO:0000313" key="1">
    <source>
        <dbReference type="EMBL" id="KZX14317.1"/>
    </source>
</evidence>
<accession>A0A166CH83</accession>
<proteinExistence type="predicted"/>
<name>A0A166CH83_9EURY</name>
<dbReference type="Proteomes" id="UP000077245">
    <property type="component" value="Unassembled WGS sequence"/>
</dbReference>
<dbReference type="PATRIC" id="fig|49547.3.peg.566"/>